<evidence type="ECO:0000259" key="5">
    <source>
        <dbReference type="Pfam" id="PF00171"/>
    </source>
</evidence>
<dbReference type="AlphaFoldDB" id="A0A6A1R017"/>
<dbReference type="PANTHER" id="PTHR43353:SF5">
    <property type="entry name" value="SUCCINATE-SEMIALDEHYDE DEHYDROGENASE, MITOCHONDRIAL"/>
    <property type="match status" value="1"/>
</dbReference>
<dbReference type="InterPro" id="IPR050740">
    <property type="entry name" value="Aldehyde_DH_Superfamily"/>
</dbReference>
<dbReference type="Gene3D" id="3.40.605.10">
    <property type="entry name" value="Aldehyde Dehydrogenase, Chain A, domain 1"/>
    <property type="match status" value="1"/>
</dbReference>
<keyword evidence="2 4" id="KW-0560">Oxidoreductase</keyword>
<evidence type="ECO:0000256" key="3">
    <source>
        <dbReference type="PROSITE-ProRule" id="PRU10007"/>
    </source>
</evidence>
<comment type="caution">
    <text evidence="6">The sequence shown here is derived from an EMBL/GenBank/DDBJ whole genome shotgun (WGS) entry which is preliminary data.</text>
</comment>
<dbReference type="GO" id="GO:0004777">
    <property type="term" value="F:succinate-semialdehyde dehydrogenase (NAD+) activity"/>
    <property type="evidence" value="ECO:0007669"/>
    <property type="project" value="TreeGrafter"/>
</dbReference>
<dbReference type="Pfam" id="PF00171">
    <property type="entry name" value="Aldedh"/>
    <property type="match status" value="1"/>
</dbReference>
<dbReference type="CDD" id="cd07103">
    <property type="entry name" value="ALDH_F5_SSADH_GabD"/>
    <property type="match status" value="1"/>
</dbReference>
<evidence type="ECO:0000313" key="6">
    <source>
        <dbReference type="EMBL" id="KAB0585505.1"/>
    </source>
</evidence>
<dbReference type="InterPro" id="IPR016161">
    <property type="entry name" value="Ald_DH/histidinol_DH"/>
</dbReference>
<proteinExistence type="inferred from homology"/>
<dbReference type="FunFam" id="3.40.309.10:FF:000004">
    <property type="entry name" value="Succinate-semialdehyde dehydrogenase I"/>
    <property type="match status" value="1"/>
</dbReference>
<feature type="domain" description="Aldehyde dehydrogenase" evidence="5">
    <location>
        <begin position="21"/>
        <end position="480"/>
    </location>
</feature>
<evidence type="ECO:0000256" key="1">
    <source>
        <dbReference type="ARBA" id="ARBA00009986"/>
    </source>
</evidence>
<dbReference type="PROSITE" id="PS00687">
    <property type="entry name" value="ALDEHYDE_DEHYDR_GLU"/>
    <property type="match status" value="1"/>
</dbReference>
<dbReference type="RefSeq" id="WP_151045581.1">
    <property type="nucleotide sequence ID" value="NZ_CATYED010000003.1"/>
</dbReference>
<dbReference type="InterPro" id="IPR029510">
    <property type="entry name" value="Ald_DH_CS_GLU"/>
</dbReference>
<feature type="active site" evidence="3">
    <location>
        <position position="257"/>
    </location>
</feature>
<protein>
    <submittedName>
        <fullName evidence="6">NAD-dependent succinate-semialdehyde dehydrogenase</fullName>
    </submittedName>
</protein>
<comment type="similarity">
    <text evidence="1 4">Belongs to the aldehyde dehydrogenase family.</text>
</comment>
<dbReference type="InterPro" id="IPR010102">
    <property type="entry name" value="Succ_semiAld_DH"/>
</dbReference>
<name>A0A6A1R017_9BURK</name>
<reference evidence="6" key="1">
    <citation type="submission" date="2019-09" db="EMBL/GenBank/DDBJ databases">
        <title>Draft genome sequences of 48 bacterial type strains from the CCUG.</title>
        <authorList>
            <person name="Tunovic T."/>
            <person name="Pineiro-Iglesias B."/>
            <person name="Unosson C."/>
            <person name="Inganas E."/>
            <person name="Ohlen M."/>
            <person name="Cardew S."/>
            <person name="Jensie-Markopoulos S."/>
            <person name="Salva-Serra F."/>
            <person name="Jaen-Luchoro D."/>
            <person name="Karlsson R."/>
            <person name="Svensson-Stadler L."/>
            <person name="Chun J."/>
            <person name="Moore E."/>
        </authorList>
    </citation>
    <scope>NUCLEOTIDE SEQUENCE</scope>
    <source>
        <strain evidence="6">CCUG 15333</strain>
    </source>
</reference>
<dbReference type="Gene3D" id="3.40.309.10">
    <property type="entry name" value="Aldehyde Dehydrogenase, Chain A, domain 2"/>
    <property type="match status" value="1"/>
</dbReference>
<dbReference type="InterPro" id="IPR016163">
    <property type="entry name" value="Ald_DH_C"/>
</dbReference>
<gene>
    <name evidence="6" type="ORF">F7P80_13900</name>
</gene>
<dbReference type="PANTHER" id="PTHR43353">
    <property type="entry name" value="SUCCINATE-SEMIALDEHYDE DEHYDROGENASE, MITOCHONDRIAL"/>
    <property type="match status" value="1"/>
</dbReference>
<evidence type="ECO:0000256" key="4">
    <source>
        <dbReference type="RuleBase" id="RU003345"/>
    </source>
</evidence>
<dbReference type="NCBIfam" id="TIGR01780">
    <property type="entry name" value="SSADH"/>
    <property type="match status" value="1"/>
</dbReference>
<organism evidence="6">
    <name type="scientific">Comamonas kerstersii</name>
    <dbReference type="NCBI Taxonomy" id="225992"/>
    <lineage>
        <taxon>Bacteria</taxon>
        <taxon>Pseudomonadati</taxon>
        <taxon>Pseudomonadota</taxon>
        <taxon>Betaproteobacteria</taxon>
        <taxon>Burkholderiales</taxon>
        <taxon>Comamonadaceae</taxon>
        <taxon>Comamonas</taxon>
    </lineage>
</organism>
<dbReference type="InterPro" id="IPR015590">
    <property type="entry name" value="Aldehyde_DH_dom"/>
</dbReference>
<dbReference type="GO" id="GO:0005829">
    <property type="term" value="C:cytosol"/>
    <property type="evidence" value="ECO:0007669"/>
    <property type="project" value="TreeGrafter"/>
</dbReference>
<sequence>MSLNLQRPDLFRQACLLATGWHAPEGTDTLPVHNPATGELIGHIPKLGYDATVAAIAAAEKAQPAWAALPAAERARILRRWHGLMLEHADDLARLMTIEQGKPLAEARGEISYAASFIEWFAEEGKRIDGEILQAPKAGQQLLVTRQPIGVCAAITPWNFPAAMITRKAGPALAAGCTMVLKPAENTPYSAMALGVLALEAGIPAGVLQIITGDAPAIGKALTESPTVRKLSFTGSTQTGRLLMRQSSDTVKKLSLELGGNAPLIVFEDADIDRAVAGILASKFRNVGQTCVCANRIYIHDSIYDEVARRVADAVSQFKVGNGLDAGVTHGPMINAAAVEKVQRHIADALARGATLLTGGKPHALGGNFFEPTVLANVTDNMLVCSEETFGPIAPLFRFTDETEVVQRANATIYGLAAYIFTEDQRRTWRVSQALEYGMVGVNTGLISNEASPFGGVKQSGLGREGSRHGMDDYLEMKYVCLQLD</sequence>
<accession>A0A6A1R017</accession>
<dbReference type="InterPro" id="IPR016162">
    <property type="entry name" value="Ald_DH_N"/>
</dbReference>
<dbReference type="SUPFAM" id="SSF53720">
    <property type="entry name" value="ALDH-like"/>
    <property type="match status" value="1"/>
</dbReference>
<dbReference type="FunFam" id="3.40.605.10:FF:000005">
    <property type="entry name" value="Succinate-semialdehyde dehydrogenase I"/>
    <property type="match status" value="1"/>
</dbReference>
<dbReference type="GO" id="GO:0009450">
    <property type="term" value="P:gamma-aminobutyric acid catabolic process"/>
    <property type="evidence" value="ECO:0007669"/>
    <property type="project" value="InterPro"/>
</dbReference>
<evidence type="ECO:0000256" key="2">
    <source>
        <dbReference type="ARBA" id="ARBA00023002"/>
    </source>
</evidence>
<dbReference type="EMBL" id="VZOT01000013">
    <property type="protein sequence ID" value="KAB0585505.1"/>
    <property type="molecule type" value="Genomic_DNA"/>
</dbReference>